<comment type="similarity">
    <text evidence="1 2">Belongs to the UPF0102 family.</text>
</comment>
<accession>A0ABY3RXR6</accession>
<reference evidence="3 4" key="1">
    <citation type="submission" date="2023-01" db="EMBL/GenBank/DDBJ databases">
        <title>Characterization of estradiol degrading bacteria Microbacterium sp. MZT7 and reveal degrading genes through genome analysis.</title>
        <authorList>
            <person name="Hao P."/>
            <person name="Gao Y."/>
        </authorList>
    </citation>
    <scope>NUCLEOTIDE SEQUENCE [LARGE SCALE GENOMIC DNA]</scope>
    <source>
        <strain evidence="3 4">MZT7</strain>
    </source>
</reference>
<sequence>MAAKDDLGRAGEDRAALYLTDLGYRILARNWRCELGELDIVAEWRDVLVFVEVKTRRSLLFGHPFEAIDERKRRRMWRLAHAWVREHPLSARGRPLRLEAIGIVGSEPSCGVLEHLTDLR</sequence>
<evidence type="ECO:0000256" key="2">
    <source>
        <dbReference type="HAMAP-Rule" id="MF_00048"/>
    </source>
</evidence>
<name>A0ABY3RXR6_9MICO</name>
<proteinExistence type="inferred from homology"/>
<dbReference type="NCBIfam" id="NF009154">
    <property type="entry name" value="PRK12497.3-3"/>
    <property type="match status" value="1"/>
</dbReference>
<dbReference type="InterPro" id="IPR011335">
    <property type="entry name" value="Restrct_endonuc-II-like"/>
</dbReference>
<dbReference type="InterPro" id="IPR011856">
    <property type="entry name" value="tRNA_endonuc-like_dom_sf"/>
</dbReference>
<dbReference type="SUPFAM" id="SSF52980">
    <property type="entry name" value="Restriction endonuclease-like"/>
    <property type="match status" value="1"/>
</dbReference>
<protein>
    <recommendedName>
        <fullName evidence="2">UPF0102 protein K8F61_05880</fullName>
    </recommendedName>
</protein>
<dbReference type="Proteomes" id="UP001199642">
    <property type="component" value="Chromosome"/>
</dbReference>
<evidence type="ECO:0000313" key="3">
    <source>
        <dbReference type="EMBL" id="UGS27706.1"/>
    </source>
</evidence>
<evidence type="ECO:0000256" key="1">
    <source>
        <dbReference type="ARBA" id="ARBA00006738"/>
    </source>
</evidence>
<keyword evidence="4" id="KW-1185">Reference proteome</keyword>
<evidence type="ECO:0000313" key="4">
    <source>
        <dbReference type="Proteomes" id="UP001199642"/>
    </source>
</evidence>
<organism evidence="3 4">
    <name type="scientific">Microbacterium resistens</name>
    <dbReference type="NCBI Taxonomy" id="156977"/>
    <lineage>
        <taxon>Bacteria</taxon>
        <taxon>Bacillati</taxon>
        <taxon>Actinomycetota</taxon>
        <taxon>Actinomycetes</taxon>
        <taxon>Micrococcales</taxon>
        <taxon>Microbacteriaceae</taxon>
        <taxon>Microbacterium</taxon>
    </lineage>
</organism>
<dbReference type="HAMAP" id="MF_00048">
    <property type="entry name" value="UPF0102"/>
    <property type="match status" value="1"/>
</dbReference>
<dbReference type="PANTHER" id="PTHR34039">
    <property type="entry name" value="UPF0102 PROTEIN YRAN"/>
    <property type="match status" value="1"/>
</dbReference>
<dbReference type="EMBL" id="CP082781">
    <property type="protein sequence ID" value="UGS27706.1"/>
    <property type="molecule type" value="Genomic_DNA"/>
</dbReference>
<gene>
    <name evidence="3" type="ORF">K8F61_05880</name>
</gene>
<dbReference type="InterPro" id="IPR003509">
    <property type="entry name" value="UPF0102_YraN-like"/>
</dbReference>
<dbReference type="RefSeq" id="WP_231821010.1">
    <property type="nucleotide sequence ID" value="NZ_CP082781.1"/>
</dbReference>
<dbReference type="NCBIfam" id="NF009150">
    <property type="entry name" value="PRK12497.1-3"/>
    <property type="match status" value="1"/>
</dbReference>
<dbReference type="PANTHER" id="PTHR34039:SF1">
    <property type="entry name" value="UPF0102 PROTEIN YRAN"/>
    <property type="match status" value="1"/>
</dbReference>
<dbReference type="Pfam" id="PF02021">
    <property type="entry name" value="UPF0102"/>
    <property type="match status" value="1"/>
</dbReference>
<dbReference type="Gene3D" id="3.40.1350.10">
    <property type="match status" value="1"/>
</dbReference>
<dbReference type="CDD" id="cd20736">
    <property type="entry name" value="PoNe_Nuclease"/>
    <property type="match status" value="1"/>
</dbReference>